<keyword evidence="3 7" id="KW-0326">Glycosidase</keyword>
<dbReference type="Proteomes" id="UP000383932">
    <property type="component" value="Unassembled WGS sequence"/>
</dbReference>
<feature type="chain" id="PRO_5024325578" description="glucan 1,3-beta-glucosidase" evidence="8">
    <location>
        <begin position="21"/>
        <end position="459"/>
    </location>
</feature>
<dbReference type="EC" id="3.2.1.58" evidence="6"/>
<name>A0A5N5Q9Z0_9AGAM</name>
<dbReference type="InterPro" id="IPR017853">
    <property type="entry name" value="GH"/>
</dbReference>
<organism evidence="10 11">
    <name type="scientific">Ceratobasidium theobromae</name>
    <dbReference type="NCBI Taxonomy" id="1582974"/>
    <lineage>
        <taxon>Eukaryota</taxon>
        <taxon>Fungi</taxon>
        <taxon>Dikarya</taxon>
        <taxon>Basidiomycota</taxon>
        <taxon>Agaricomycotina</taxon>
        <taxon>Agaricomycetes</taxon>
        <taxon>Cantharellales</taxon>
        <taxon>Ceratobasidiaceae</taxon>
        <taxon>Ceratobasidium</taxon>
    </lineage>
</organism>
<evidence type="ECO:0000256" key="4">
    <source>
        <dbReference type="ARBA" id="ARBA00023316"/>
    </source>
</evidence>
<dbReference type="AlphaFoldDB" id="A0A5N5Q9Z0"/>
<gene>
    <name evidence="10" type="ORF">CTheo_8004</name>
</gene>
<dbReference type="GO" id="GO:0005576">
    <property type="term" value="C:extracellular region"/>
    <property type="evidence" value="ECO:0007669"/>
    <property type="project" value="TreeGrafter"/>
</dbReference>
<dbReference type="EMBL" id="SSOP01000423">
    <property type="protein sequence ID" value="KAB5588555.1"/>
    <property type="molecule type" value="Genomic_DNA"/>
</dbReference>
<evidence type="ECO:0000256" key="8">
    <source>
        <dbReference type="SAM" id="SignalP"/>
    </source>
</evidence>
<sequence>MIAFFKFGLFFLVFTPFVLAGLGSSPVYHARHSRAHKLRTPGSASNANATEHVKRAPAWRFPFGSTKVRGVNLGGWLLLEPWIKPSLFDGTGNSAIVDEYTFCQFQSYDVAHSKLVNHWNTWIVESDFAAIAAAGLNHVRIPIGYWAFDISGGEPYHQGQYPYLLKAVQWARNHGVKVMIDLHGAPGSQNGFDNSGKRGAVAWNTNSQNVARTNAIIKTLAAEFSKSVYADTVTSIAPLNEPAGFVGGNMMDVVRQYWYDSYGNIRYPFGTSTQGSLLEVIHDAFQPLSSWNGFMKYPNFEGVAMDTHHYEVFSNAEVAMTWQQHIKTACNFGINTIGSYSRSNLWTIVGEWTTSPYDCAKYLNGRGVGARYDGTYPGSTKLGDCTPFTGDQTKFSSAYKTFLRQFYEAQVIAFERGGQGWVYWTWKAEKADEWSYQAGLAGGWIPTNPTQRNYPNICG</sequence>
<evidence type="ECO:0000256" key="3">
    <source>
        <dbReference type="ARBA" id="ARBA00023295"/>
    </source>
</evidence>
<keyword evidence="8" id="KW-0732">Signal</keyword>
<comment type="catalytic activity">
    <reaction evidence="5">
        <text>Successive hydrolysis of beta-D-glucose units from the non-reducing ends of (1-&gt;3)-beta-D-glucans, releasing alpha-glucose.</text>
        <dbReference type="EC" id="3.2.1.58"/>
    </reaction>
</comment>
<evidence type="ECO:0000256" key="5">
    <source>
        <dbReference type="ARBA" id="ARBA00036824"/>
    </source>
</evidence>
<dbReference type="GO" id="GO:0004338">
    <property type="term" value="F:glucan exo-1,3-beta-glucosidase activity"/>
    <property type="evidence" value="ECO:0007669"/>
    <property type="project" value="UniProtKB-EC"/>
</dbReference>
<keyword evidence="11" id="KW-1185">Reference proteome</keyword>
<feature type="signal peptide" evidence="8">
    <location>
        <begin position="1"/>
        <end position="20"/>
    </location>
</feature>
<accession>A0A5N5Q9Z0</accession>
<dbReference type="PANTHER" id="PTHR31297:SF42">
    <property type="entry name" value="GLYCOSIDE HYDROLASE FAMILY 5 DOMAIN-CONTAINING PROTEIN"/>
    <property type="match status" value="1"/>
</dbReference>
<dbReference type="FunFam" id="3.20.20.80:FF:000033">
    <property type="entry name" value="Glucan 1,3-beta-glucosidase A"/>
    <property type="match status" value="1"/>
</dbReference>
<comment type="caution">
    <text evidence="10">The sequence shown here is derived from an EMBL/GenBank/DDBJ whole genome shotgun (WGS) entry which is preliminary data.</text>
</comment>
<evidence type="ECO:0000256" key="6">
    <source>
        <dbReference type="ARBA" id="ARBA00038929"/>
    </source>
</evidence>
<dbReference type="SUPFAM" id="SSF51445">
    <property type="entry name" value="(Trans)glycosidases"/>
    <property type="match status" value="1"/>
</dbReference>
<evidence type="ECO:0000256" key="1">
    <source>
        <dbReference type="ARBA" id="ARBA00005641"/>
    </source>
</evidence>
<dbReference type="Pfam" id="PF00150">
    <property type="entry name" value="Cellulase"/>
    <property type="match status" value="1"/>
</dbReference>
<evidence type="ECO:0000313" key="11">
    <source>
        <dbReference type="Proteomes" id="UP000383932"/>
    </source>
</evidence>
<keyword evidence="2 7" id="KW-0378">Hydrolase</keyword>
<dbReference type="InterPro" id="IPR001547">
    <property type="entry name" value="Glyco_hydro_5"/>
</dbReference>
<reference evidence="10 11" key="1">
    <citation type="journal article" date="2019" name="Fungal Biol. Biotechnol.">
        <title>Draft genome sequence of fastidious pathogen Ceratobasidium theobromae, which causes vascular-streak dieback in Theobroma cacao.</title>
        <authorList>
            <person name="Ali S.S."/>
            <person name="Asman A."/>
            <person name="Shao J."/>
            <person name="Firmansyah A.P."/>
            <person name="Susilo A.W."/>
            <person name="Rosmana A."/>
            <person name="McMahon P."/>
            <person name="Junaid M."/>
            <person name="Guest D."/>
            <person name="Kheng T.Y."/>
            <person name="Meinhardt L.W."/>
            <person name="Bailey B.A."/>
        </authorList>
    </citation>
    <scope>NUCLEOTIDE SEQUENCE [LARGE SCALE GENOMIC DNA]</scope>
    <source>
        <strain evidence="10 11">CT2</strain>
    </source>
</reference>
<protein>
    <recommendedName>
        <fullName evidence="6">glucan 1,3-beta-glucosidase</fullName>
        <ecNumber evidence="6">3.2.1.58</ecNumber>
    </recommendedName>
</protein>
<feature type="domain" description="Glycoside hydrolase family 5" evidence="9">
    <location>
        <begin position="116"/>
        <end position="354"/>
    </location>
</feature>
<proteinExistence type="inferred from homology"/>
<dbReference type="Gene3D" id="3.20.20.80">
    <property type="entry name" value="Glycosidases"/>
    <property type="match status" value="1"/>
</dbReference>
<evidence type="ECO:0000259" key="9">
    <source>
        <dbReference type="Pfam" id="PF00150"/>
    </source>
</evidence>
<dbReference type="InterPro" id="IPR050386">
    <property type="entry name" value="Glycosyl_hydrolase_5"/>
</dbReference>
<evidence type="ECO:0000313" key="10">
    <source>
        <dbReference type="EMBL" id="KAB5588555.1"/>
    </source>
</evidence>
<evidence type="ECO:0000256" key="2">
    <source>
        <dbReference type="ARBA" id="ARBA00022801"/>
    </source>
</evidence>
<comment type="similarity">
    <text evidence="1 7">Belongs to the glycosyl hydrolase 5 (cellulase A) family.</text>
</comment>
<evidence type="ECO:0000256" key="7">
    <source>
        <dbReference type="RuleBase" id="RU361153"/>
    </source>
</evidence>
<keyword evidence="4" id="KW-0961">Cell wall biogenesis/degradation</keyword>
<dbReference type="PANTHER" id="PTHR31297">
    <property type="entry name" value="GLUCAN ENDO-1,6-BETA-GLUCOSIDASE B"/>
    <property type="match status" value="1"/>
</dbReference>
<dbReference type="GO" id="GO:0071555">
    <property type="term" value="P:cell wall organization"/>
    <property type="evidence" value="ECO:0007669"/>
    <property type="project" value="UniProtKB-KW"/>
</dbReference>
<dbReference type="OrthoDB" id="62120at2759"/>
<dbReference type="GO" id="GO:0009986">
    <property type="term" value="C:cell surface"/>
    <property type="evidence" value="ECO:0007669"/>
    <property type="project" value="TreeGrafter"/>
</dbReference>
<dbReference type="GO" id="GO:0009251">
    <property type="term" value="P:glucan catabolic process"/>
    <property type="evidence" value="ECO:0007669"/>
    <property type="project" value="TreeGrafter"/>
</dbReference>